<accession>A0A0F9SNH4</accession>
<dbReference type="EMBL" id="LAZR01000574">
    <property type="protein sequence ID" value="KKN63922.1"/>
    <property type="molecule type" value="Genomic_DNA"/>
</dbReference>
<comment type="caution">
    <text evidence="1">The sequence shown here is derived from an EMBL/GenBank/DDBJ whole genome shotgun (WGS) entry which is preliminary data.</text>
</comment>
<evidence type="ECO:0000313" key="1">
    <source>
        <dbReference type="EMBL" id="KKN63922.1"/>
    </source>
</evidence>
<organism evidence="1">
    <name type="scientific">marine sediment metagenome</name>
    <dbReference type="NCBI Taxonomy" id="412755"/>
    <lineage>
        <taxon>unclassified sequences</taxon>
        <taxon>metagenomes</taxon>
        <taxon>ecological metagenomes</taxon>
    </lineage>
</organism>
<gene>
    <name evidence="1" type="ORF">LCGC14_0496950</name>
</gene>
<reference evidence="1" key="1">
    <citation type="journal article" date="2015" name="Nature">
        <title>Complex archaea that bridge the gap between prokaryotes and eukaryotes.</title>
        <authorList>
            <person name="Spang A."/>
            <person name="Saw J.H."/>
            <person name="Jorgensen S.L."/>
            <person name="Zaremba-Niedzwiedzka K."/>
            <person name="Martijn J."/>
            <person name="Lind A.E."/>
            <person name="van Eijk R."/>
            <person name="Schleper C."/>
            <person name="Guy L."/>
            <person name="Ettema T.J."/>
        </authorList>
    </citation>
    <scope>NUCLEOTIDE SEQUENCE</scope>
</reference>
<proteinExistence type="predicted"/>
<sequence>MKEFRVNDLICLRLIDNKTILYFNNEEFKQCKYLLLNIVKDEIENFQEIRSIDKAAENLDASMEYENKDILDPEVEFMGHCSNLQAWAENGYDSTLLHRNLAFPLLKTLAKEGDILAKQRFKEEIARRYKYGNYRVQAFLFEEGYLSYLTDAETGMISPGVIKFNCEIC</sequence>
<protein>
    <submittedName>
        <fullName evidence="1">Uncharacterized protein</fullName>
    </submittedName>
</protein>
<dbReference type="AlphaFoldDB" id="A0A0F9SNH4"/>
<name>A0A0F9SNH4_9ZZZZ</name>